<evidence type="ECO:0000256" key="9">
    <source>
        <dbReference type="RuleBase" id="RU361169"/>
    </source>
</evidence>
<accession>A0A7J6EBX0</accession>
<dbReference type="SMART" id="SM00710">
    <property type="entry name" value="PbH1"/>
    <property type="match status" value="11"/>
</dbReference>
<keyword evidence="4" id="KW-0964">Secreted</keyword>
<keyword evidence="5 9" id="KW-0378">Hydrolase</keyword>
<evidence type="ECO:0000256" key="2">
    <source>
        <dbReference type="ARBA" id="ARBA00008834"/>
    </source>
</evidence>
<proteinExistence type="inferred from homology"/>
<evidence type="ECO:0000256" key="5">
    <source>
        <dbReference type="ARBA" id="ARBA00022801"/>
    </source>
</evidence>
<dbReference type="Proteomes" id="UP000525078">
    <property type="component" value="Unassembled WGS sequence"/>
</dbReference>
<feature type="signal peptide" evidence="10">
    <location>
        <begin position="1"/>
        <end position="32"/>
    </location>
</feature>
<dbReference type="InterPro" id="IPR000743">
    <property type="entry name" value="Glyco_hydro_28"/>
</dbReference>
<evidence type="ECO:0000256" key="10">
    <source>
        <dbReference type="SAM" id="SignalP"/>
    </source>
</evidence>
<name>A0A7J6EBX0_CANSA</name>
<feature type="active site" evidence="8">
    <location>
        <position position="254"/>
    </location>
</feature>
<dbReference type="AlphaFoldDB" id="A0A7J6EBX0"/>
<feature type="chain" id="PRO_5029673092" description="Polygalacturonase" evidence="10">
    <location>
        <begin position="33"/>
        <end position="792"/>
    </location>
</feature>
<keyword evidence="6 9" id="KW-0326">Glycosidase</keyword>
<dbReference type="PANTHER" id="PTHR31375">
    <property type="match status" value="1"/>
</dbReference>
<protein>
    <recommendedName>
        <fullName evidence="13">Polygalacturonase</fullName>
    </recommendedName>
</protein>
<dbReference type="Pfam" id="PF00295">
    <property type="entry name" value="Glyco_hydro_28"/>
    <property type="match status" value="2"/>
</dbReference>
<dbReference type="InterPro" id="IPR011050">
    <property type="entry name" value="Pectin_lyase_fold/virulence"/>
</dbReference>
<dbReference type="GO" id="GO:0004650">
    <property type="term" value="F:polygalacturonase activity"/>
    <property type="evidence" value="ECO:0007669"/>
    <property type="project" value="InterPro"/>
</dbReference>
<keyword evidence="3" id="KW-0134">Cell wall</keyword>
<comment type="caution">
    <text evidence="11">The sequence shown here is derived from an EMBL/GenBank/DDBJ whole genome shotgun (WGS) entry which is preliminary data.</text>
</comment>
<dbReference type="Gene3D" id="2.160.20.10">
    <property type="entry name" value="Single-stranded right-handed beta-helix, Pectin lyase-like"/>
    <property type="match status" value="2"/>
</dbReference>
<reference evidence="11 12" key="1">
    <citation type="journal article" date="2020" name="bioRxiv">
        <title>Sequence and annotation of 42 cannabis genomes reveals extensive copy number variation in cannabinoid synthesis and pathogen resistance genes.</title>
        <authorList>
            <person name="Mckernan K.J."/>
            <person name="Helbert Y."/>
            <person name="Kane L.T."/>
            <person name="Ebling H."/>
            <person name="Zhang L."/>
            <person name="Liu B."/>
            <person name="Eaton Z."/>
            <person name="Mclaughlin S."/>
            <person name="Kingan S."/>
            <person name="Baybayan P."/>
            <person name="Concepcion G."/>
            <person name="Jordan M."/>
            <person name="Riva A."/>
            <person name="Barbazuk W."/>
            <person name="Harkins T."/>
        </authorList>
    </citation>
    <scope>NUCLEOTIDE SEQUENCE [LARGE SCALE GENOMIC DNA]</scope>
    <source>
        <strain evidence="12">cv. Jamaican Lion 4</strain>
        <tissue evidence="11">Leaf</tissue>
    </source>
</reference>
<keyword evidence="7" id="KW-0961">Cell wall biogenesis/degradation</keyword>
<feature type="active site" evidence="8">
    <location>
        <position position="634"/>
    </location>
</feature>
<dbReference type="EMBL" id="JAATIP010000258">
    <property type="protein sequence ID" value="KAF4355927.1"/>
    <property type="molecule type" value="Genomic_DNA"/>
</dbReference>
<organism evidence="11 12">
    <name type="scientific">Cannabis sativa</name>
    <name type="common">Hemp</name>
    <name type="synonym">Marijuana</name>
    <dbReference type="NCBI Taxonomy" id="3483"/>
    <lineage>
        <taxon>Eukaryota</taxon>
        <taxon>Viridiplantae</taxon>
        <taxon>Streptophyta</taxon>
        <taxon>Embryophyta</taxon>
        <taxon>Tracheophyta</taxon>
        <taxon>Spermatophyta</taxon>
        <taxon>Magnoliopsida</taxon>
        <taxon>eudicotyledons</taxon>
        <taxon>Gunneridae</taxon>
        <taxon>Pentapetalae</taxon>
        <taxon>rosids</taxon>
        <taxon>fabids</taxon>
        <taxon>Rosales</taxon>
        <taxon>Cannabaceae</taxon>
        <taxon>Cannabis</taxon>
    </lineage>
</organism>
<evidence type="ECO:0000256" key="4">
    <source>
        <dbReference type="ARBA" id="ARBA00022525"/>
    </source>
</evidence>
<evidence type="ECO:0000256" key="7">
    <source>
        <dbReference type="ARBA" id="ARBA00023316"/>
    </source>
</evidence>
<dbReference type="SUPFAM" id="SSF51126">
    <property type="entry name" value="Pectin lyase-like"/>
    <property type="match status" value="2"/>
</dbReference>
<evidence type="ECO:0000313" key="11">
    <source>
        <dbReference type="EMBL" id="KAF4355927.1"/>
    </source>
</evidence>
<sequence length="792" mass="84579">MRINMNMRMHMWCLLKMMLVLLVLQYSGGAEGASSSYNINVVSFGGRSDGKTDSTKAFAKAWSWACSARANTVTLYVPRGTFVIKSLVFSGPCRSRIVFQIDGNLLAPSNYWDLGSSGHWILFSKVNRMSIHGRGTLDARGHAFWACRRSSHAKCPPGARSISLSWCSNIVVNGITSLNSQTIHISMDHCKNVVIRKVYIRAPSSSPNTDGILLQASTGITVSRSTIMTGDDCVAIKSGCSNVWIEGSNCGPGHGISIGSLGDSSNESGVQNVTVTSCTFTKTQNGVRIKTWAKPSNGYATNIHFRNLVMNNVDNPIIIDQGYCPGGGGGCPRHSSGVRITKVTYSNIKGTSATKVAVRLACSPTNPCYGIKLLNVKLLYLKKSPASLCAYARGSSSGVVIPRMGIVNAVGGSNINKNKVVVNVVGYGAKGDGKTDSSKGFVKAWSAVCGSKKAATMYIPKGRYLLNPIVFRGPCRNRVTLHIDGTLLAPSNYWAMGNSGYWILFIKINRLSVLGGTIDAKGAAFWACRKSGNKCPVGARSMTFNWVNNGVISGLTSINSQQTHLVINSCTNVLVKNVRLRAPDQSPNTDGIHVQGSTGVTITGATLRTGDDCISIGPATKNLHMTNINCGPGHGVSIGSLGKDQNEGGVQNVTLTNAVFTGSDNGVRIKSWARPTNGFVTNIVFQNLIMNGVKNPIIIDQNYCPSNKGCPRQSSGVKITQVTYKNIRGTSATKEAVKFDCSGSNPCRGIRLHNINLTYRVNKNVIASAISSCKNIAGTTTGVLIPRPCIPR</sequence>
<evidence type="ECO:0008006" key="13">
    <source>
        <dbReference type="Google" id="ProtNLM"/>
    </source>
</evidence>
<dbReference type="GO" id="GO:0071555">
    <property type="term" value="P:cell wall organization"/>
    <property type="evidence" value="ECO:0007669"/>
    <property type="project" value="UniProtKB-KW"/>
</dbReference>
<dbReference type="InterPro" id="IPR012334">
    <property type="entry name" value="Pectin_lyas_fold"/>
</dbReference>
<dbReference type="FunFam" id="2.160.20.10:FF:000004">
    <property type="entry name" value="Pectin lyase-like superfamily protein"/>
    <property type="match status" value="2"/>
</dbReference>
<evidence type="ECO:0000313" key="12">
    <source>
        <dbReference type="Proteomes" id="UP000525078"/>
    </source>
</evidence>
<evidence type="ECO:0000256" key="8">
    <source>
        <dbReference type="PROSITE-ProRule" id="PRU10052"/>
    </source>
</evidence>
<evidence type="ECO:0000256" key="6">
    <source>
        <dbReference type="ARBA" id="ARBA00023295"/>
    </source>
</evidence>
<dbReference type="PROSITE" id="PS00502">
    <property type="entry name" value="POLYGALACTURONASE"/>
    <property type="match status" value="2"/>
</dbReference>
<dbReference type="InterPro" id="IPR006626">
    <property type="entry name" value="PbH1"/>
</dbReference>
<keyword evidence="10" id="KW-0732">Signal</keyword>
<dbReference type="GO" id="GO:0005975">
    <property type="term" value="P:carbohydrate metabolic process"/>
    <property type="evidence" value="ECO:0007669"/>
    <property type="project" value="InterPro"/>
</dbReference>
<gene>
    <name evidence="11" type="ORF">F8388_025930</name>
</gene>
<comment type="subcellular location">
    <subcellularLocation>
        <location evidence="1">Secreted</location>
        <location evidence="1">Cell wall</location>
    </subcellularLocation>
</comment>
<evidence type="ECO:0000256" key="3">
    <source>
        <dbReference type="ARBA" id="ARBA00022512"/>
    </source>
</evidence>
<evidence type="ECO:0000256" key="1">
    <source>
        <dbReference type="ARBA" id="ARBA00004191"/>
    </source>
</evidence>
<comment type="similarity">
    <text evidence="2 9">Belongs to the glycosyl hydrolase 28 family.</text>
</comment>